<evidence type="ECO:0000256" key="3">
    <source>
        <dbReference type="ARBA" id="ARBA00022801"/>
    </source>
</evidence>
<feature type="compositionally biased region" description="Basic and acidic residues" evidence="5">
    <location>
        <begin position="724"/>
        <end position="747"/>
    </location>
</feature>
<keyword evidence="4" id="KW-0325">Glycoprotein</keyword>
<keyword evidence="3" id="KW-0378">Hydrolase</keyword>
<evidence type="ECO:0000313" key="8">
    <source>
        <dbReference type="EMBL" id="VVC97737.1"/>
    </source>
</evidence>
<evidence type="ECO:0000313" key="9">
    <source>
        <dbReference type="Proteomes" id="UP000324832"/>
    </source>
</evidence>
<evidence type="ECO:0000256" key="5">
    <source>
        <dbReference type="SAM" id="MobiDB-lite"/>
    </source>
</evidence>
<dbReference type="SUPFAM" id="SSF53474">
    <property type="entry name" value="alpha/beta-Hydrolases"/>
    <property type="match status" value="1"/>
</dbReference>
<feature type="signal peptide" evidence="6">
    <location>
        <begin position="1"/>
        <end position="17"/>
    </location>
</feature>
<dbReference type="EMBL" id="FZQP02003311">
    <property type="protein sequence ID" value="VVC97737.1"/>
    <property type="molecule type" value="Genomic_DNA"/>
</dbReference>
<dbReference type="InterPro" id="IPR002018">
    <property type="entry name" value="CarbesteraseB"/>
</dbReference>
<accession>A0A5E4QIQ4</accession>
<protein>
    <recommendedName>
        <fullName evidence="7">Carboxylesterase type B domain-containing protein</fullName>
    </recommendedName>
</protein>
<feature type="chain" id="PRO_5022894400" description="Carboxylesterase type B domain-containing protein" evidence="6">
    <location>
        <begin position="18"/>
        <end position="747"/>
    </location>
</feature>
<feature type="domain" description="Carboxylesterase type B" evidence="7">
    <location>
        <begin position="21"/>
        <end position="532"/>
    </location>
</feature>
<dbReference type="GO" id="GO:0052689">
    <property type="term" value="F:carboxylic ester hydrolase activity"/>
    <property type="evidence" value="ECO:0007669"/>
    <property type="project" value="UniProtKB-KW"/>
</dbReference>
<feature type="compositionally biased region" description="Polar residues" evidence="5">
    <location>
        <begin position="573"/>
        <end position="583"/>
    </location>
</feature>
<gene>
    <name evidence="8" type="ORF">LSINAPIS_LOCUS8956</name>
</gene>
<sequence>MRLSVIIFCIFIRDVFTEEEEKIVILESGGVSGEKYWNGDFYEFYGIPYATNPKGRDKFKAPLPVTPWEGIISTSKNTNLCHQSYYTDNSDDEAILAGDEECLTVNVLTPLSASEEDPVPVIVYVHSGAFSGGSGNMAKFNYLARHDVVVVSFNYRVGAFGFACLGNEDIPGNAGLKDQLAALQWIKTNIKKFGGDPDKITLAGFSVGASMAELLALNPKTDGLINQLILESGSAISPFTINRDPFSTAWNIALSLGYNGTESLEDLTEFYLNVDEKALAIKSVNYFLTNSTFGFAPCIENIQDGIEPFLTESPLDTLVKGNFKKIPIITGFSNMEGISRSIKFGTWRDMMNENFEDFLPADLQFNTEQEKNEAIREIKHYYFNNKNITHESLQNYVDYFSDSMFKYWILKSAYLHASASENTLYLYEFSYVGNLNIQHHYMDRLKGASHRDQTAYILDFYGYTNSYRDLDTRERMTTMWTDFTKYGNPTKFESSIITVKWPPFTKDSPKYLEISKRLHIKENLLKDSFMFWDKIYKKYYWNPKFTEYDPQKFVRQNNNDENENGKNDDSKTTNKINVKTDNLSLIEKNETQSKDASKEGKKQAEHSINNGKHGEKIMDAKDKIKKTKIITNLDEGGKLEENNNLNPSKKENALPKTKESKETVNKIENKPAQKYNNNDHIKINDETKVKAEDKILQQNNDKGDMKVTINTRKLDSTGKLVNQVEEKPSANEKEPSLLSKEQSKEKN</sequence>
<feature type="compositionally biased region" description="Basic and acidic residues" evidence="5">
    <location>
        <begin position="563"/>
        <end position="572"/>
    </location>
</feature>
<evidence type="ECO:0000259" key="7">
    <source>
        <dbReference type="Pfam" id="PF00135"/>
    </source>
</evidence>
<evidence type="ECO:0000256" key="4">
    <source>
        <dbReference type="ARBA" id="ARBA00023180"/>
    </source>
</evidence>
<comment type="similarity">
    <text evidence="1">Belongs to the type-B carboxylesterase/lipase family.</text>
</comment>
<dbReference type="Proteomes" id="UP000324832">
    <property type="component" value="Unassembled WGS sequence"/>
</dbReference>
<evidence type="ECO:0000256" key="1">
    <source>
        <dbReference type="ARBA" id="ARBA00005964"/>
    </source>
</evidence>
<keyword evidence="9" id="KW-1185">Reference proteome</keyword>
<feature type="region of interest" description="Disordered" evidence="5">
    <location>
        <begin position="637"/>
        <end position="663"/>
    </location>
</feature>
<name>A0A5E4QIQ4_9NEOP</name>
<dbReference type="PANTHER" id="PTHR43142:SF1">
    <property type="entry name" value="CARBOXYLIC ESTER HYDROLASE"/>
    <property type="match status" value="1"/>
</dbReference>
<dbReference type="InterPro" id="IPR029058">
    <property type="entry name" value="AB_hydrolase_fold"/>
</dbReference>
<organism evidence="8 9">
    <name type="scientific">Leptidea sinapis</name>
    <dbReference type="NCBI Taxonomy" id="189913"/>
    <lineage>
        <taxon>Eukaryota</taxon>
        <taxon>Metazoa</taxon>
        <taxon>Ecdysozoa</taxon>
        <taxon>Arthropoda</taxon>
        <taxon>Hexapoda</taxon>
        <taxon>Insecta</taxon>
        <taxon>Pterygota</taxon>
        <taxon>Neoptera</taxon>
        <taxon>Endopterygota</taxon>
        <taxon>Lepidoptera</taxon>
        <taxon>Glossata</taxon>
        <taxon>Ditrysia</taxon>
        <taxon>Papilionoidea</taxon>
        <taxon>Pieridae</taxon>
        <taxon>Dismorphiinae</taxon>
        <taxon>Leptidea</taxon>
    </lineage>
</organism>
<dbReference type="AlphaFoldDB" id="A0A5E4QIQ4"/>
<evidence type="ECO:0000256" key="6">
    <source>
        <dbReference type="SAM" id="SignalP"/>
    </source>
</evidence>
<feature type="region of interest" description="Disordered" evidence="5">
    <location>
        <begin position="553"/>
        <end position="615"/>
    </location>
</feature>
<proteinExistence type="inferred from homology"/>
<dbReference type="PANTHER" id="PTHR43142">
    <property type="entry name" value="CARBOXYLIC ESTER HYDROLASE"/>
    <property type="match status" value="1"/>
</dbReference>
<keyword evidence="6" id="KW-0732">Signal</keyword>
<feature type="compositionally biased region" description="Basic and acidic residues" evidence="5">
    <location>
        <begin position="587"/>
        <end position="605"/>
    </location>
</feature>
<feature type="region of interest" description="Disordered" evidence="5">
    <location>
        <begin position="695"/>
        <end position="747"/>
    </location>
</feature>
<feature type="compositionally biased region" description="Basic and acidic residues" evidence="5">
    <location>
        <begin position="695"/>
        <end position="705"/>
    </location>
</feature>
<reference evidence="8 9" key="1">
    <citation type="submission" date="2017-07" db="EMBL/GenBank/DDBJ databases">
        <authorList>
            <person name="Talla V."/>
            <person name="Backstrom N."/>
        </authorList>
    </citation>
    <scope>NUCLEOTIDE SEQUENCE [LARGE SCALE GENOMIC DNA]</scope>
</reference>
<dbReference type="Pfam" id="PF00135">
    <property type="entry name" value="COesterase"/>
    <property type="match status" value="1"/>
</dbReference>
<feature type="compositionally biased region" description="Basic and acidic residues" evidence="5">
    <location>
        <begin position="648"/>
        <end position="663"/>
    </location>
</feature>
<keyword evidence="2" id="KW-0719">Serine esterase</keyword>
<dbReference type="Gene3D" id="3.40.50.1820">
    <property type="entry name" value="alpha/beta hydrolase"/>
    <property type="match status" value="1"/>
</dbReference>
<evidence type="ECO:0000256" key="2">
    <source>
        <dbReference type="ARBA" id="ARBA00022487"/>
    </source>
</evidence>